<evidence type="ECO:0000313" key="2">
    <source>
        <dbReference type="Proteomes" id="UP000054826"/>
    </source>
</evidence>
<dbReference type="EMBL" id="JYDV01000002">
    <property type="protein sequence ID" value="KRZ45862.1"/>
    <property type="molecule type" value="Genomic_DNA"/>
</dbReference>
<dbReference type="AlphaFoldDB" id="A0A0V1KFA9"/>
<dbReference type="Proteomes" id="UP000054826">
    <property type="component" value="Unassembled WGS sequence"/>
</dbReference>
<name>A0A0V1KFA9_TRIPS</name>
<reference evidence="1 2" key="1">
    <citation type="submission" date="2015-01" db="EMBL/GenBank/DDBJ databases">
        <title>Evolution of Trichinella species and genotypes.</title>
        <authorList>
            <person name="Korhonen P.K."/>
            <person name="Edoardo P."/>
            <person name="Giuseppe L.R."/>
            <person name="Gasser R.B."/>
        </authorList>
    </citation>
    <scope>NUCLEOTIDE SEQUENCE [LARGE SCALE GENOMIC DNA]</scope>
    <source>
        <strain evidence="1">ISS176</strain>
    </source>
</reference>
<proteinExistence type="predicted"/>
<protein>
    <submittedName>
        <fullName evidence="1">Uncharacterized protein</fullName>
    </submittedName>
</protein>
<sequence>MVKLDLCQTHTIKRLSQITALAQTTHLLVTNSDTAEKIAKNSSSKQTASCYSSPTSEIAKVVDIDPLGSMGLSKRSIKA</sequence>
<gene>
    <name evidence="1" type="ORF">T4C_11152</name>
</gene>
<organism evidence="1 2">
    <name type="scientific">Trichinella pseudospiralis</name>
    <name type="common">Parasitic roundworm</name>
    <dbReference type="NCBI Taxonomy" id="6337"/>
    <lineage>
        <taxon>Eukaryota</taxon>
        <taxon>Metazoa</taxon>
        <taxon>Ecdysozoa</taxon>
        <taxon>Nematoda</taxon>
        <taxon>Enoplea</taxon>
        <taxon>Dorylaimia</taxon>
        <taxon>Trichinellida</taxon>
        <taxon>Trichinellidae</taxon>
        <taxon>Trichinella</taxon>
    </lineage>
</organism>
<evidence type="ECO:0000313" key="1">
    <source>
        <dbReference type="EMBL" id="KRZ45862.1"/>
    </source>
</evidence>
<comment type="caution">
    <text evidence="1">The sequence shown here is derived from an EMBL/GenBank/DDBJ whole genome shotgun (WGS) entry which is preliminary data.</text>
</comment>
<accession>A0A0V1KFA9</accession>